<evidence type="ECO:0000256" key="1">
    <source>
        <dbReference type="SAM" id="Coils"/>
    </source>
</evidence>
<dbReference type="AlphaFoldDB" id="A0AAF0V732"/>
<feature type="compositionally biased region" description="Polar residues" evidence="2">
    <location>
        <begin position="94"/>
        <end position="103"/>
    </location>
</feature>
<proteinExistence type="predicted"/>
<dbReference type="EMBL" id="CP133623">
    <property type="protein sequence ID" value="WMV59145.1"/>
    <property type="molecule type" value="Genomic_DNA"/>
</dbReference>
<organism evidence="3 4">
    <name type="scientific">Solanum verrucosum</name>
    <dbReference type="NCBI Taxonomy" id="315347"/>
    <lineage>
        <taxon>Eukaryota</taxon>
        <taxon>Viridiplantae</taxon>
        <taxon>Streptophyta</taxon>
        <taxon>Embryophyta</taxon>
        <taxon>Tracheophyta</taxon>
        <taxon>Spermatophyta</taxon>
        <taxon>Magnoliopsida</taxon>
        <taxon>eudicotyledons</taxon>
        <taxon>Gunneridae</taxon>
        <taxon>Pentapetalae</taxon>
        <taxon>asterids</taxon>
        <taxon>lamiids</taxon>
        <taxon>Solanales</taxon>
        <taxon>Solanaceae</taxon>
        <taxon>Solanoideae</taxon>
        <taxon>Solaneae</taxon>
        <taxon>Solanum</taxon>
    </lineage>
</organism>
<feature type="region of interest" description="Disordered" evidence="2">
    <location>
        <begin position="1"/>
        <end position="184"/>
    </location>
</feature>
<feature type="compositionally biased region" description="Basic and acidic residues" evidence="2">
    <location>
        <begin position="149"/>
        <end position="159"/>
    </location>
</feature>
<dbReference type="PANTHER" id="PTHR33144:SF47">
    <property type="entry name" value="LEUCINE-RICH REPEAT RESISTANCE PROTEIN"/>
    <property type="match status" value="1"/>
</dbReference>
<keyword evidence="1" id="KW-0175">Coiled coil</keyword>
<gene>
    <name evidence="3" type="ORF">MTR67_052530</name>
</gene>
<feature type="compositionally biased region" description="Basic and acidic residues" evidence="2">
    <location>
        <begin position="41"/>
        <end position="57"/>
    </location>
</feature>
<feature type="compositionally biased region" description="Polar residues" evidence="2">
    <location>
        <begin position="58"/>
        <end position="67"/>
    </location>
</feature>
<sequence length="494" mass="56615">MARKRQRNSSQSELLYDSSEQQKQQIKSMSMPQPPQNWPQNERDESHDTKNLPDSEQQKQQIGSMSMPQPPQNWPQNERDESHDTKKLPDSEQQKQQIGSMSMPQPPQNWPQNERDESHDTKNLPDSEQQKQQIGSMSMPQPPQNWPQNERDESHDTKNLPDSNESEEQSKRTRGPTMMHSGWGKDGGNLHIELNEHGQVIGSEGTRLSSKLGVLARNGILAPLNHKDWRLVPSMYKDRIWAHIKENTDATDDMKRILMMSFGSKWKESKHEAKTIGYDPYNTDIERLAHCPDRVEEDQWRSLVHYWSSKEAKKQMDDLAEVYPELNVPGSAPNDVYSQVMGSDTHGIVRTLGKGASPSLVYGPVYKRSQTEKRDFDTRVEMEVQKATSAMKIEMTEKMYEAKKEMEAMDKKLLEAKEEAKENNEVMGRKLSEAKMDMEEIIADKVKEGIQAYVESLGINIDANLKSEQVPDNPLKDCQQPSSLVPGVHTRKLV</sequence>
<feature type="coiled-coil region" evidence="1">
    <location>
        <begin position="399"/>
        <end position="437"/>
    </location>
</feature>
<protein>
    <submittedName>
        <fullName evidence="3">Uncharacterized protein</fullName>
    </submittedName>
</protein>
<feature type="compositionally biased region" description="Polar residues" evidence="2">
    <location>
        <begin position="8"/>
        <end position="31"/>
    </location>
</feature>
<evidence type="ECO:0000313" key="3">
    <source>
        <dbReference type="EMBL" id="WMV59145.1"/>
    </source>
</evidence>
<dbReference type="Proteomes" id="UP001234989">
    <property type="component" value="Chromosome 12"/>
</dbReference>
<feature type="compositionally biased region" description="Basic and acidic residues" evidence="2">
    <location>
        <begin position="77"/>
        <end position="93"/>
    </location>
</feature>
<keyword evidence="4" id="KW-1185">Reference proteome</keyword>
<accession>A0AAF0V732</accession>
<feature type="region of interest" description="Disordered" evidence="2">
    <location>
        <begin position="472"/>
        <end position="494"/>
    </location>
</feature>
<evidence type="ECO:0000256" key="2">
    <source>
        <dbReference type="SAM" id="MobiDB-lite"/>
    </source>
</evidence>
<reference evidence="3" key="1">
    <citation type="submission" date="2023-08" db="EMBL/GenBank/DDBJ databases">
        <title>A de novo genome assembly of Solanum verrucosum Schlechtendal, a Mexican diploid species geographically isolated from the other diploid A-genome species in potato relatives.</title>
        <authorList>
            <person name="Hosaka K."/>
        </authorList>
    </citation>
    <scope>NUCLEOTIDE SEQUENCE</scope>
    <source>
        <tissue evidence="3">Young leaves</tissue>
    </source>
</reference>
<feature type="compositionally biased region" description="Basic and acidic residues" evidence="2">
    <location>
        <begin position="113"/>
        <end position="129"/>
    </location>
</feature>
<feature type="compositionally biased region" description="Polar residues" evidence="2">
    <location>
        <begin position="130"/>
        <end position="139"/>
    </location>
</feature>
<evidence type="ECO:0000313" key="4">
    <source>
        <dbReference type="Proteomes" id="UP001234989"/>
    </source>
</evidence>
<dbReference type="PANTHER" id="PTHR33144">
    <property type="entry name" value="OS10G0409366 PROTEIN-RELATED"/>
    <property type="match status" value="1"/>
</dbReference>
<name>A0AAF0V732_SOLVR</name>